<reference evidence="3 4" key="1">
    <citation type="journal article" date="2015" name="Stand. Genomic Sci.">
        <title>Genomic Encyclopedia of Bacterial and Archaeal Type Strains, Phase III: the genomes of soil and plant-associated and newly described type strains.</title>
        <authorList>
            <person name="Whitman W.B."/>
            <person name="Woyke T."/>
            <person name="Klenk H.P."/>
            <person name="Zhou Y."/>
            <person name="Lilburn T.G."/>
            <person name="Beck B.J."/>
            <person name="De Vos P."/>
            <person name="Vandamme P."/>
            <person name="Eisen J.A."/>
            <person name="Garrity G."/>
            <person name="Hugenholtz P."/>
            <person name="Kyrpides N.C."/>
        </authorList>
    </citation>
    <scope>NUCLEOTIDE SEQUENCE [LARGE SCALE GENOMIC DNA]</scope>
    <source>
        <strain evidence="3 4">VKM Ac-2541</strain>
    </source>
</reference>
<dbReference type="InterPro" id="IPR029052">
    <property type="entry name" value="Metallo-depent_PP-like"/>
</dbReference>
<organism evidence="3 4">
    <name type="scientific">Kribbella antiqua</name>
    <dbReference type="NCBI Taxonomy" id="2512217"/>
    <lineage>
        <taxon>Bacteria</taxon>
        <taxon>Bacillati</taxon>
        <taxon>Actinomycetota</taxon>
        <taxon>Actinomycetes</taxon>
        <taxon>Propionibacteriales</taxon>
        <taxon>Kribbellaceae</taxon>
        <taxon>Kribbella</taxon>
    </lineage>
</organism>
<comment type="similarity">
    <text evidence="1">Belongs to the CapA family.</text>
</comment>
<dbReference type="Proteomes" id="UP000295573">
    <property type="component" value="Unassembled WGS sequence"/>
</dbReference>
<dbReference type="EMBL" id="SLWR01000005">
    <property type="protein sequence ID" value="TCO47717.1"/>
    <property type="molecule type" value="Genomic_DNA"/>
</dbReference>
<comment type="caution">
    <text evidence="3">The sequence shown here is derived from an EMBL/GenBank/DDBJ whole genome shotgun (WGS) entry which is preliminary data.</text>
</comment>
<dbReference type="PANTHER" id="PTHR33393">
    <property type="entry name" value="POLYGLUTAMINE SYNTHESIS ACCESSORY PROTEIN RV0574C-RELATED"/>
    <property type="match status" value="1"/>
</dbReference>
<dbReference type="PANTHER" id="PTHR33393:SF11">
    <property type="entry name" value="POLYGLUTAMINE SYNTHESIS ACCESSORY PROTEIN RV0574C-RELATED"/>
    <property type="match status" value="1"/>
</dbReference>
<sequence length="335" mass="37212">MPGRGVDQILPRPGDPILYERSIRDARRYVVLAEAANGPIPRPVDYSWPWGDALDILDDFDPDVRLVNLETSITRSDDYAWGKGIHYRMSPDNVPVLTAARLDICSLANNHVMDFGVSGLEETLDVLSQAEIAVAGAGRAPVKPAVAPRVVVFSFGTTSSGVPASWEATEDRPGVAILPDLSDRTADAIAERASPGDVTIVSLHWGSNWGYEVSPRQVRFARRLIDGGIGLVHGHSSHHPRPIEIYRDRLILYGCGDLIDDYEGIRGYERYRDDLRLLYLVTMEDGRLTSLQLAPLQAHRMRLRMAGAEDREWLCRTLNETGPTHFTEDGFLKTT</sequence>
<protein>
    <submittedName>
        <fullName evidence="3">Poly-gamma-glutamate synthesis protein (Capsule biosynthesis protein)</fullName>
    </submittedName>
</protein>
<dbReference type="AlphaFoldDB" id="A0A4R2IRY5"/>
<accession>A0A4R2IRY5</accession>
<dbReference type="InterPro" id="IPR019079">
    <property type="entry name" value="Capsule_synth_CapA"/>
</dbReference>
<feature type="domain" description="Capsule synthesis protein CapA" evidence="2">
    <location>
        <begin position="1"/>
        <end position="262"/>
    </location>
</feature>
<proteinExistence type="inferred from homology"/>
<dbReference type="CDD" id="cd07381">
    <property type="entry name" value="MPP_CapA"/>
    <property type="match status" value="1"/>
</dbReference>
<keyword evidence="4" id="KW-1185">Reference proteome</keyword>
<dbReference type="Gene3D" id="3.60.21.10">
    <property type="match status" value="1"/>
</dbReference>
<dbReference type="SUPFAM" id="SSF56300">
    <property type="entry name" value="Metallo-dependent phosphatases"/>
    <property type="match status" value="1"/>
</dbReference>
<dbReference type="InterPro" id="IPR052169">
    <property type="entry name" value="CW_Biosynth-Accessory"/>
</dbReference>
<dbReference type="OrthoDB" id="9810718at2"/>
<evidence type="ECO:0000313" key="3">
    <source>
        <dbReference type="EMBL" id="TCO47717.1"/>
    </source>
</evidence>
<evidence type="ECO:0000259" key="2">
    <source>
        <dbReference type="SMART" id="SM00854"/>
    </source>
</evidence>
<evidence type="ECO:0000313" key="4">
    <source>
        <dbReference type="Proteomes" id="UP000295573"/>
    </source>
</evidence>
<dbReference type="SMART" id="SM00854">
    <property type="entry name" value="PGA_cap"/>
    <property type="match status" value="1"/>
</dbReference>
<dbReference type="Pfam" id="PF09587">
    <property type="entry name" value="PGA_cap"/>
    <property type="match status" value="1"/>
</dbReference>
<name>A0A4R2IRY5_9ACTN</name>
<gene>
    <name evidence="3" type="ORF">EV646_105273</name>
</gene>
<evidence type="ECO:0000256" key="1">
    <source>
        <dbReference type="ARBA" id="ARBA00005662"/>
    </source>
</evidence>